<dbReference type="InterPro" id="IPR036866">
    <property type="entry name" value="RibonucZ/Hydroxyglut_hydro"/>
</dbReference>
<dbReference type="AlphaFoldDB" id="A0A6G8S641"/>
<dbReference type="InterPro" id="IPR025405">
    <property type="entry name" value="DUF4131"/>
</dbReference>
<evidence type="ECO:0000259" key="9">
    <source>
        <dbReference type="Pfam" id="PF13567"/>
    </source>
</evidence>
<evidence type="ECO:0000256" key="3">
    <source>
        <dbReference type="ARBA" id="ARBA00022692"/>
    </source>
</evidence>
<feature type="transmembrane region" description="Helical" evidence="6">
    <location>
        <begin position="485"/>
        <end position="505"/>
    </location>
</feature>
<evidence type="ECO:0000256" key="2">
    <source>
        <dbReference type="ARBA" id="ARBA00022475"/>
    </source>
</evidence>
<feature type="transmembrane region" description="Helical" evidence="6">
    <location>
        <begin position="455"/>
        <end position="478"/>
    </location>
</feature>
<dbReference type="Gene3D" id="3.60.15.10">
    <property type="entry name" value="Ribonuclease Z/Hydroxyacylglutathione hydrolase-like"/>
    <property type="match status" value="1"/>
</dbReference>
<dbReference type="InterPro" id="IPR004797">
    <property type="entry name" value="Competence_ComEC/Rec2"/>
</dbReference>
<proteinExistence type="predicted"/>
<keyword evidence="2" id="KW-1003">Cell membrane</keyword>
<feature type="transmembrane region" description="Helical" evidence="6">
    <location>
        <begin position="59"/>
        <end position="82"/>
    </location>
</feature>
<protein>
    <submittedName>
        <fullName evidence="10">DNA internalization-related competence protein ComEC/Rec2</fullName>
    </submittedName>
</protein>
<evidence type="ECO:0000256" key="1">
    <source>
        <dbReference type="ARBA" id="ARBA00004651"/>
    </source>
</evidence>
<dbReference type="SUPFAM" id="SSF56281">
    <property type="entry name" value="Metallo-hydrolase/oxidoreductase"/>
    <property type="match status" value="1"/>
</dbReference>
<evidence type="ECO:0000313" key="11">
    <source>
        <dbReference type="Proteomes" id="UP000501939"/>
    </source>
</evidence>
<dbReference type="EMBL" id="CP049916">
    <property type="protein sequence ID" value="QIO09433.1"/>
    <property type="molecule type" value="Genomic_DNA"/>
</dbReference>
<dbReference type="GO" id="GO:0030420">
    <property type="term" value="P:establishment of competence for transformation"/>
    <property type="evidence" value="ECO:0007669"/>
    <property type="project" value="InterPro"/>
</dbReference>
<gene>
    <name evidence="10" type="ORF">G8D99_10645</name>
</gene>
<evidence type="ECO:0000256" key="6">
    <source>
        <dbReference type="SAM" id="Phobius"/>
    </source>
</evidence>
<dbReference type="CDD" id="cd07731">
    <property type="entry name" value="ComA-like_MBL-fold"/>
    <property type="match status" value="1"/>
</dbReference>
<reference evidence="10 11" key="1">
    <citation type="submission" date="2020-03" db="EMBL/GenBank/DDBJ databases">
        <authorList>
            <person name="Zhu W."/>
        </authorList>
    </citation>
    <scope>NUCLEOTIDE SEQUENCE [LARGE SCALE GENOMIC DNA]</scope>
    <source>
        <strain evidence="10 11">185</strain>
    </source>
</reference>
<sequence length="824" mass="92986">MYLLLILGSWILGIASMGYALEQHALLKASVNLAPWIWLLTVLAVVATQFKLHFSQTFIFKVLSCGLVSLSLFLLGQFYAHWQLDDRLEQRIMEVSDSTAIIYVHKLDQRSNAQEKNRLKQQVRWASHTKTQSSNQNPSVLLYFKQDADQTALELGQYYKVTGKIKPAHSYAVAHVFDQEKWLLQQNIMGSMQVKQIQPISEQALIADGYESFIRSNSGVMASVQLSAERLRLHFRYLIQKQPLENKGLLLALLTGDERLLAEETQAQFKRLGISHLLAISGPHVLIFAVMFCFVLNLIISTFKPTLFLKIPRPYFLVLPFVFCVIAYTAFVGFEIPALRTCLTVCLISFVLLLKQQLHALKLLLFSASILLLIDPFSILSAAFWLSYGACFILIRVYQTMLHQSPQMNADIVSSRWSKGSKLVRVLVESQWKVFIALFPLVALIFGQVSWISPIVNLIAIPIIGAVIVPLEVIGAVFSAFIEPLGLLFFHLADFSASFLLWVLGGLDQLFHPKLSWLSLSPLMIASLAIGTIILFLPKGTVPKLWAVLCFLPLILPSKQHTDFSLTILDVGQGQAVVVNTPEHKMMIDTGGSFDETQFSVANSIVIPYLMGEGISQLDHVLLTHLDQDHAGAFEKLNQSIKIKQVSSNQRDERFEQSNFDYCHAGQHWQFKEMNIQVLAPAENSLSMVPYAQNELSCIVYIQVPKSKGFQHFLLMGDTGWEAEYRLLQTYPNLKVDVLVLGHHGSQHSSSFGFLKHYQPKLAIASAGVNNRYGHPHPITQARLKALSIPFESTIQQGSISFELQQNGEMREKHHRQTRMWLMR</sequence>
<evidence type="ECO:0000259" key="7">
    <source>
        <dbReference type="Pfam" id="PF00753"/>
    </source>
</evidence>
<dbReference type="InterPro" id="IPR052159">
    <property type="entry name" value="Competence_DNA_uptake"/>
</dbReference>
<keyword evidence="4 6" id="KW-1133">Transmembrane helix</keyword>
<dbReference type="Pfam" id="PF00753">
    <property type="entry name" value="Lactamase_B"/>
    <property type="match status" value="1"/>
</dbReference>
<keyword evidence="5 6" id="KW-0472">Membrane</keyword>
<feature type="transmembrane region" description="Helical" evidence="6">
    <location>
        <begin position="385"/>
        <end position="402"/>
    </location>
</feature>
<feature type="transmembrane region" description="Helical" evidence="6">
    <location>
        <begin position="338"/>
        <end position="354"/>
    </location>
</feature>
<dbReference type="Pfam" id="PF03772">
    <property type="entry name" value="Competence"/>
    <property type="match status" value="1"/>
</dbReference>
<evidence type="ECO:0000259" key="8">
    <source>
        <dbReference type="Pfam" id="PF03772"/>
    </source>
</evidence>
<dbReference type="RefSeq" id="WP_166325599.1">
    <property type="nucleotide sequence ID" value="NZ_CP049916.1"/>
</dbReference>
<organism evidence="10 11">
    <name type="scientific">Acinetobacter lanii</name>
    <dbReference type="NCBI Taxonomy" id="2715163"/>
    <lineage>
        <taxon>Bacteria</taxon>
        <taxon>Pseudomonadati</taxon>
        <taxon>Pseudomonadota</taxon>
        <taxon>Gammaproteobacteria</taxon>
        <taxon>Moraxellales</taxon>
        <taxon>Moraxellaceae</taxon>
        <taxon>Acinetobacter</taxon>
    </lineage>
</organism>
<dbReference type="PANTHER" id="PTHR30619">
    <property type="entry name" value="DNA INTERNALIZATION/COMPETENCE PROTEIN COMEC/REC2"/>
    <property type="match status" value="1"/>
</dbReference>
<feature type="transmembrane region" description="Helical" evidence="6">
    <location>
        <begin position="315"/>
        <end position="332"/>
    </location>
</feature>
<accession>A0A6G8S641</accession>
<dbReference type="GO" id="GO:0005886">
    <property type="term" value="C:plasma membrane"/>
    <property type="evidence" value="ECO:0007669"/>
    <property type="project" value="UniProtKB-SubCell"/>
</dbReference>
<feature type="transmembrane region" description="Helical" evidence="6">
    <location>
        <begin position="36"/>
        <end position="52"/>
    </location>
</feature>
<dbReference type="KEGG" id="alj:G8D99_10645"/>
<dbReference type="NCBIfam" id="TIGR00360">
    <property type="entry name" value="ComEC_N-term"/>
    <property type="match status" value="1"/>
</dbReference>
<dbReference type="Pfam" id="PF13567">
    <property type="entry name" value="DUF4131"/>
    <property type="match status" value="1"/>
</dbReference>
<comment type="subcellular location">
    <subcellularLocation>
        <location evidence="1">Cell membrane</location>
        <topology evidence="1">Multi-pass membrane protein</topology>
    </subcellularLocation>
</comment>
<dbReference type="PANTHER" id="PTHR30619:SF1">
    <property type="entry name" value="RECOMBINATION PROTEIN 2"/>
    <property type="match status" value="1"/>
</dbReference>
<dbReference type="InterPro" id="IPR001279">
    <property type="entry name" value="Metallo-B-lactamas"/>
</dbReference>
<dbReference type="NCBIfam" id="TIGR00361">
    <property type="entry name" value="ComEC_Rec2"/>
    <property type="match status" value="1"/>
</dbReference>
<feature type="transmembrane region" description="Helical" evidence="6">
    <location>
        <begin position="517"/>
        <end position="537"/>
    </location>
</feature>
<keyword evidence="3 6" id="KW-0812">Transmembrane</keyword>
<feature type="transmembrane region" description="Helical" evidence="6">
    <location>
        <begin position="285"/>
        <end position="303"/>
    </location>
</feature>
<dbReference type="InterPro" id="IPR035681">
    <property type="entry name" value="ComA-like_MBL"/>
</dbReference>
<feature type="domain" description="Metallo-beta-lactamase" evidence="7">
    <location>
        <begin position="570"/>
        <end position="647"/>
    </location>
</feature>
<feature type="transmembrane region" description="Helical" evidence="6">
    <location>
        <begin position="423"/>
        <end position="449"/>
    </location>
</feature>
<evidence type="ECO:0000256" key="4">
    <source>
        <dbReference type="ARBA" id="ARBA00022989"/>
    </source>
</evidence>
<feature type="domain" description="DUF4131" evidence="9">
    <location>
        <begin position="32"/>
        <end position="198"/>
    </location>
</feature>
<feature type="domain" description="ComEC/Rec2-related protein" evidence="8">
    <location>
        <begin position="253"/>
        <end position="538"/>
    </location>
</feature>
<evidence type="ECO:0000256" key="5">
    <source>
        <dbReference type="ARBA" id="ARBA00023136"/>
    </source>
</evidence>
<dbReference type="InterPro" id="IPR004477">
    <property type="entry name" value="ComEC_N"/>
</dbReference>
<evidence type="ECO:0000313" key="10">
    <source>
        <dbReference type="EMBL" id="QIO09433.1"/>
    </source>
</evidence>
<dbReference type="Proteomes" id="UP000501939">
    <property type="component" value="Chromosome"/>
</dbReference>
<keyword evidence="11" id="KW-1185">Reference proteome</keyword>
<name>A0A6G8S641_9GAMM</name>